<keyword evidence="3" id="KW-0274">FAD</keyword>
<dbReference type="Pfam" id="PF00890">
    <property type="entry name" value="FAD_binding_2"/>
    <property type="match status" value="1"/>
</dbReference>
<keyword evidence="4" id="KW-0560">Oxidoreductase</keyword>
<dbReference type="PANTHER" id="PTHR43400">
    <property type="entry name" value="FUMARATE REDUCTASE"/>
    <property type="match status" value="1"/>
</dbReference>
<evidence type="ECO:0000256" key="2">
    <source>
        <dbReference type="ARBA" id="ARBA00022630"/>
    </source>
</evidence>
<proteinExistence type="predicted"/>
<gene>
    <name evidence="6" type="ORF">C1876_11700</name>
    <name evidence="7" type="ORF">DMP09_04140</name>
</gene>
<evidence type="ECO:0000256" key="3">
    <source>
        <dbReference type="ARBA" id="ARBA00022827"/>
    </source>
</evidence>
<dbReference type="InterPro" id="IPR027477">
    <property type="entry name" value="Succ_DH/fumarate_Rdtase_cat_sf"/>
</dbReference>
<dbReference type="Gene3D" id="3.90.700.10">
    <property type="entry name" value="Succinate dehydrogenase/fumarate reductase flavoprotein, catalytic domain"/>
    <property type="match status" value="1"/>
</dbReference>
<dbReference type="PANTHER" id="PTHR43400:SF7">
    <property type="entry name" value="FAD-DEPENDENT OXIDOREDUCTASE 2 FAD BINDING DOMAIN-CONTAINING PROTEIN"/>
    <property type="match status" value="1"/>
</dbReference>
<evidence type="ECO:0000313" key="7">
    <source>
        <dbReference type="EMBL" id="RNM42545.1"/>
    </source>
</evidence>
<evidence type="ECO:0000313" key="6">
    <source>
        <dbReference type="EMBL" id="RDB67920.1"/>
    </source>
</evidence>
<dbReference type="RefSeq" id="WP_114546913.1">
    <property type="nucleotide sequence ID" value="NZ_PPTT01000020.1"/>
</dbReference>
<dbReference type="InterPro" id="IPR036188">
    <property type="entry name" value="FAD/NAD-bd_sf"/>
</dbReference>
<evidence type="ECO:0000256" key="1">
    <source>
        <dbReference type="ARBA" id="ARBA00001974"/>
    </source>
</evidence>
<dbReference type="EMBL" id="QICC01000010">
    <property type="protein sequence ID" value="RNM42545.1"/>
    <property type="molecule type" value="Genomic_DNA"/>
</dbReference>
<dbReference type="Proteomes" id="UP000253817">
    <property type="component" value="Unassembled WGS sequence"/>
</dbReference>
<dbReference type="GO" id="GO:0033765">
    <property type="term" value="F:steroid dehydrogenase activity, acting on the CH-CH group of donors"/>
    <property type="evidence" value="ECO:0007669"/>
    <property type="project" value="UniProtKB-ARBA"/>
</dbReference>
<dbReference type="Gene3D" id="3.50.50.60">
    <property type="entry name" value="FAD/NAD(P)-binding domain"/>
    <property type="match status" value="2"/>
</dbReference>
<evidence type="ECO:0000313" key="8">
    <source>
        <dbReference type="Proteomes" id="UP000253817"/>
    </source>
</evidence>
<reference evidence="7" key="3">
    <citation type="journal article" date="2019" name="Microbiol. Resour. Announc.">
        <title>Draft Genome Sequences of Type Strains of Gordonibacter faecihominis, Paraeggerthella hongkongensis, Parvibacter caecicola,Slackia equolifaciens, Slackia faecicanis, and Slackia isoflavoniconvertens.</title>
        <authorList>
            <person name="Danylec N."/>
            <person name="Stoll D.A."/>
            <person name="Dotsch A."/>
            <person name="Huch M."/>
        </authorList>
    </citation>
    <scope>NUCLEOTIDE SEQUENCE</scope>
    <source>
        <strain evidence="7">DSM 16107</strain>
    </source>
</reference>
<reference evidence="6 8" key="1">
    <citation type="journal article" date="2018" name="Elife">
        <title>Discovery and characterization of a prevalent human gut bacterial enzyme sufficient for the inactivation of a family of plant toxins.</title>
        <authorList>
            <person name="Koppel N."/>
            <person name="Bisanz J.E."/>
            <person name="Pandelia M.E."/>
            <person name="Turnbaugh P.J."/>
            <person name="Balskus E.P."/>
        </authorList>
    </citation>
    <scope>NUCLEOTIDE SEQUENCE [LARGE SCALE GENOMIC DNA]</scope>
    <source>
        <strain evidence="6 8">DSM 16107</strain>
    </source>
</reference>
<dbReference type="InterPro" id="IPR006311">
    <property type="entry name" value="TAT_signal"/>
</dbReference>
<organism evidence="7 9">
    <name type="scientific">Eggerthella sinensis</name>
    <dbReference type="NCBI Taxonomy" id="242230"/>
    <lineage>
        <taxon>Bacteria</taxon>
        <taxon>Bacillati</taxon>
        <taxon>Actinomycetota</taxon>
        <taxon>Coriobacteriia</taxon>
        <taxon>Eggerthellales</taxon>
        <taxon>Eggerthellaceae</taxon>
        <taxon>Eggerthella</taxon>
    </lineage>
</organism>
<evidence type="ECO:0000256" key="4">
    <source>
        <dbReference type="ARBA" id="ARBA00023002"/>
    </source>
</evidence>
<dbReference type="InterPro" id="IPR050315">
    <property type="entry name" value="FAD-oxidoreductase_2"/>
</dbReference>
<dbReference type="EMBL" id="PPTT01000020">
    <property type="protein sequence ID" value="RDB67920.1"/>
    <property type="molecule type" value="Genomic_DNA"/>
</dbReference>
<keyword evidence="8" id="KW-1185">Reference proteome</keyword>
<evidence type="ECO:0000259" key="5">
    <source>
        <dbReference type="Pfam" id="PF00890"/>
    </source>
</evidence>
<reference evidence="9" key="2">
    <citation type="submission" date="2018-05" db="EMBL/GenBank/DDBJ databases">
        <title>Genome Sequencing of selected type strains of the family Eggerthellaceae.</title>
        <authorList>
            <person name="Danylec N."/>
            <person name="Stoll D.A."/>
            <person name="Doetsch A."/>
            <person name="Huch M."/>
        </authorList>
    </citation>
    <scope>NUCLEOTIDE SEQUENCE [LARGE SCALE GENOMIC DNA]</scope>
    <source>
        <strain evidence="9">DSM 16107</strain>
    </source>
</reference>
<comment type="cofactor">
    <cofactor evidence="1">
        <name>FAD</name>
        <dbReference type="ChEBI" id="CHEBI:57692"/>
    </cofactor>
</comment>
<dbReference type="Proteomes" id="UP000270112">
    <property type="component" value="Unassembled WGS sequence"/>
</dbReference>
<dbReference type="InterPro" id="IPR003953">
    <property type="entry name" value="FAD-dep_OxRdtase_2_FAD-bd"/>
</dbReference>
<keyword evidence="2" id="KW-0285">Flavoprotein</keyword>
<accession>A0A3N0J066</accession>
<dbReference type="OrthoDB" id="3169790at2"/>
<dbReference type="SUPFAM" id="SSF51905">
    <property type="entry name" value="FAD/NAD(P)-binding domain"/>
    <property type="match status" value="1"/>
</dbReference>
<comment type="caution">
    <text evidence="7">The sequence shown here is derived from an EMBL/GenBank/DDBJ whole genome shotgun (WGS) entry which is preliminary data.</text>
</comment>
<protein>
    <submittedName>
        <fullName evidence="7">3-oxosteroid 1-dehydrogenase</fullName>
    </submittedName>
</protein>
<sequence length="583" mass="62121">MGTNIVTFDRRSFLKGALMASAATATGAMLGGCSPQQGGASSAAGAASEAAPMTAGAYDKLTWSFEVPPEPVDESAIKETITDDVIVIGSGVSGLVAAASILGHGGSCTLFSAGTKAVSRGGSNHAVGTKTQARLGLDYTPDTVAAHFNNEIARQGYRMDSRKWWKWINESGEAMDWITDIMDKAGYTTTLELPFSDPNGTFSIPSGAHNFYGPEIENSANDGEPLLTATLERYILDNGGSITYNTKAEYLVRENDNSGRVTAVVATNDDGDYLKYVGTKAIVMATGDFSGDPDMMAKYCNAFADYVAEGAGDYDAEFQFGGLMPGDGQKMGLWVGAAWQNTTPSAPMIGWYGFPAPCSDQNHPGILLNVEGERFINEDTTSVYAGYAISGQTEKKVFTVWDSAFASRFDSWEGLGNNMDNLGVTPVSAEEKAAEFEAGVKEKTYVKGDTIEEVLEALAEQGGIDVSVAKATIDQYNADVAAGSDRSYHKCKEFLIPIEEGPFYGQYNQLGPAQFLCVLGGLRTSPNCEVLDETNAPIEGLYNVGSMMGDTFGTFYNFRVPGQNLGMTCITFPYLLGKDLAGK</sequence>
<dbReference type="PROSITE" id="PS51318">
    <property type="entry name" value="TAT"/>
    <property type="match status" value="1"/>
</dbReference>
<evidence type="ECO:0000313" key="9">
    <source>
        <dbReference type="Proteomes" id="UP000270112"/>
    </source>
</evidence>
<dbReference type="AlphaFoldDB" id="A0A3N0J066"/>
<dbReference type="SUPFAM" id="SSF56425">
    <property type="entry name" value="Succinate dehydrogenase/fumarate reductase flavoprotein, catalytic domain"/>
    <property type="match status" value="1"/>
</dbReference>
<feature type="domain" description="FAD-dependent oxidoreductase 2 FAD-binding" evidence="5">
    <location>
        <begin position="84"/>
        <end position="556"/>
    </location>
</feature>
<name>A0A3N0J066_9ACTN</name>